<organism evidence="4 5">
    <name type="scientific">Adiantum capillus-veneris</name>
    <name type="common">Maidenhair fern</name>
    <dbReference type="NCBI Taxonomy" id="13818"/>
    <lineage>
        <taxon>Eukaryota</taxon>
        <taxon>Viridiplantae</taxon>
        <taxon>Streptophyta</taxon>
        <taxon>Embryophyta</taxon>
        <taxon>Tracheophyta</taxon>
        <taxon>Polypodiopsida</taxon>
        <taxon>Polypodiidae</taxon>
        <taxon>Polypodiales</taxon>
        <taxon>Pteridineae</taxon>
        <taxon>Pteridaceae</taxon>
        <taxon>Vittarioideae</taxon>
        <taxon>Adiantum</taxon>
    </lineage>
</organism>
<dbReference type="InterPro" id="IPR010341">
    <property type="entry name" value="DUF936_pln"/>
</dbReference>
<feature type="region of interest" description="Disordered" evidence="1">
    <location>
        <begin position="361"/>
        <end position="381"/>
    </location>
</feature>
<dbReference type="Pfam" id="PF21647">
    <property type="entry name" value="DUF6857"/>
    <property type="match status" value="1"/>
</dbReference>
<dbReference type="EMBL" id="JABFUD020000025">
    <property type="protein sequence ID" value="KAI5059089.1"/>
    <property type="molecule type" value="Genomic_DNA"/>
</dbReference>
<feature type="compositionally biased region" description="Basic and acidic residues" evidence="1">
    <location>
        <begin position="307"/>
        <end position="317"/>
    </location>
</feature>
<dbReference type="PANTHER" id="PTHR31928">
    <property type="entry name" value="EXPRESSED PROTEIN"/>
    <property type="match status" value="1"/>
</dbReference>
<feature type="compositionally biased region" description="Polar residues" evidence="1">
    <location>
        <begin position="280"/>
        <end position="302"/>
    </location>
</feature>
<proteinExistence type="predicted"/>
<gene>
    <name evidence="4" type="ORF">GOP47_0025408</name>
</gene>
<feature type="compositionally biased region" description="Polar residues" evidence="1">
    <location>
        <begin position="363"/>
        <end position="381"/>
    </location>
</feature>
<sequence>MATLTPGVLLKLLQHMNSDVKVAGEHRSVLLQVVTILPALAGTDLWPNQGFYLKVSDSSHAAFVSLADEHNDLILSDKLQLGQFIHVDKLEFGHPVPLLRGVRPVPGRHPCIGTPEDLVTTALPALHNKQNQEKISLGPVTAREIGLARISSKRLDASPVENAQSMARGSDTGSTPKSGRATNRSADAVDVLRHKDVLVATSNGDTGFRHKLEQALKSRILTDVSPRSSSVTRPCGSPSMLARSADRGSSPLARSSASEKAGANGRIPCPEERKVPYKGFSSTALSKLQPSSPTAKTPTGVSGSIDIIRKNTGDPSKRRSLGGIITATNGSKVGDLLAVSAKTLRRSWEGAVGVKAHKERLNPTGSTKSDSKVPVTNSAKQVQKVPDVATIAPKSTEAKVSNAVIGPSQKKNLCLAGVSEAPEKFIKASVHSKRLTDGSVSWDSLSSDLANLGNEVMRRRDAASLAAAEALKEASAAESVVRSLSMFSELCSLAKVECPQSSVEQFLDLQKVLGHATAVANALASMEKMSKEETNGVIVECHSICAEKVKRANAWVSAALSTDLVYFTLMTKQTSSGGLKSVVKKEVCRGNNGQKCMLVLEKASGLETEVAKESLASSAVLVKKYAPLASPSSPRTPQHQNGNDKGPTSRGDGEIKVAKSITRRASNGTAAKNTIGKPASKRGPAPTIEPVQVSFSWIKGAGLQDIAELAMQLQVESRSWFLQFFEGALDNGFQVDLMADNNATKACAPQDNSQIAALLSQLKRVNDWLDQLDAGEDDFTDGELSDTIVRLKRKIYDYLLQHVESAALALGNQANS</sequence>
<keyword evidence="5" id="KW-1185">Reference proteome</keyword>
<evidence type="ECO:0000313" key="4">
    <source>
        <dbReference type="EMBL" id="KAI5059089.1"/>
    </source>
</evidence>
<comment type="caution">
    <text evidence="4">The sequence shown here is derived from an EMBL/GenBank/DDBJ whole genome shotgun (WGS) entry which is preliminary data.</text>
</comment>
<evidence type="ECO:0000259" key="3">
    <source>
        <dbReference type="Pfam" id="PF21647"/>
    </source>
</evidence>
<evidence type="ECO:0000259" key="2">
    <source>
        <dbReference type="Pfam" id="PF06075"/>
    </source>
</evidence>
<accession>A0A9D4U0C5</accession>
<feature type="compositionally biased region" description="Polar residues" evidence="1">
    <location>
        <begin position="630"/>
        <end position="643"/>
    </location>
</feature>
<feature type="compositionally biased region" description="Polar residues" evidence="1">
    <location>
        <begin position="161"/>
        <end position="185"/>
    </location>
</feature>
<evidence type="ECO:0000313" key="5">
    <source>
        <dbReference type="Proteomes" id="UP000886520"/>
    </source>
</evidence>
<feature type="region of interest" description="Disordered" evidence="1">
    <location>
        <begin position="628"/>
        <end position="686"/>
    </location>
</feature>
<dbReference type="InterPro" id="IPR048297">
    <property type="entry name" value="DUF936_dom_pln"/>
</dbReference>
<name>A0A9D4U0C5_ADICA</name>
<dbReference type="InterPro" id="IPR049172">
    <property type="entry name" value="DUF6857_pln"/>
</dbReference>
<feature type="compositionally biased region" description="Polar residues" evidence="1">
    <location>
        <begin position="663"/>
        <end position="672"/>
    </location>
</feature>
<dbReference type="OrthoDB" id="1908057at2759"/>
<feature type="region of interest" description="Disordered" evidence="1">
    <location>
        <begin position="224"/>
        <end position="321"/>
    </location>
</feature>
<evidence type="ECO:0000256" key="1">
    <source>
        <dbReference type="SAM" id="MobiDB-lite"/>
    </source>
</evidence>
<feature type="region of interest" description="Disordered" evidence="1">
    <location>
        <begin position="156"/>
        <end position="185"/>
    </location>
</feature>
<dbReference type="AlphaFoldDB" id="A0A9D4U0C5"/>
<protein>
    <submittedName>
        <fullName evidence="4">Uncharacterized protein</fullName>
    </submittedName>
</protein>
<dbReference type="Proteomes" id="UP000886520">
    <property type="component" value="Chromosome 25"/>
</dbReference>
<dbReference type="PANTHER" id="PTHR31928:SF4">
    <property type="entry name" value="OS08G0541500 PROTEIN"/>
    <property type="match status" value="1"/>
</dbReference>
<feature type="domain" description="DUF936" evidence="2">
    <location>
        <begin position="4"/>
        <end position="119"/>
    </location>
</feature>
<feature type="domain" description="DUF6857" evidence="3">
    <location>
        <begin position="430"/>
        <end position="809"/>
    </location>
</feature>
<reference evidence="4" key="1">
    <citation type="submission" date="2021-01" db="EMBL/GenBank/DDBJ databases">
        <title>Adiantum capillus-veneris genome.</title>
        <authorList>
            <person name="Fang Y."/>
            <person name="Liao Q."/>
        </authorList>
    </citation>
    <scope>NUCLEOTIDE SEQUENCE</scope>
    <source>
        <strain evidence="4">H3</strain>
        <tissue evidence="4">Leaf</tissue>
    </source>
</reference>
<dbReference type="Pfam" id="PF06075">
    <property type="entry name" value="DUF936"/>
    <property type="match status" value="1"/>
</dbReference>